<dbReference type="EMBL" id="HBUE01088913">
    <property type="protein sequence ID" value="CAG6480627.1"/>
    <property type="molecule type" value="Transcribed_RNA"/>
</dbReference>
<organism evidence="1">
    <name type="scientific">Culex pipiens</name>
    <name type="common">House mosquito</name>
    <dbReference type="NCBI Taxonomy" id="7175"/>
    <lineage>
        <taxon>Eukaryota</taxon>
        <taxon>Metazoa</taxon>
        <taxon>Ecdysozoa</taxon>
        <taxon>Arthropoda</taxon>
        <taxon>Hexapoda</taxon>
        <taxon>Insecta</taxon>
        <taxon>Pterygota</taxon>
        <taxon>Neoptera</taxon>
        <taxon>Endopterygota</taxon>
        <taxon>Diptera</taxon>
        <taxon>Nematocera</taxon>
        <taxon>Culicoidea</taxon>
        <taxon>Culicidae</taxon>
        <taxon>Culicinae</taxon>
        <taxon>Culicini</taxon>
        <taxon>Culex</taxon>
        <taxon>Culex</taxon>
    </lineage>
</organism>
<evidence type="ECO:0000313" key="1">
    <source>
        <dbReference type="EMBL" id="CAG6480627.1"/>
    </source>
</evidence>
<sequence>MEYEWKILARKSLCSALSFSVVPPYIWLSFRHWNVPDLTPMLDEPWPELPPLLLSMLLVRRISCAAESIRLRINRMAGLVAMPLRLEDLPLCCGSFWLFPRMIRMCVSRAK</sequence>
<proteinExistence type="predicted"/>
<protein>
    <submittedName>
        <fullName evidence="1">(northern house mosquito) hypothetical protein</fullName>
    </submittedName>
</protein>
<reference evidence="1" key="1">
    <citation type="submission" date="2021-05" db="EMBL/GenBank/DDBJ databases">
        <authorList>
            <person name="Alioto T."/>
            <person name="Alioto T."/>
            <person name="Gomez Garrido J."/>
        </authorList>
    </citation>
    <scope>NUCLEOTIDE SEQUENCE</scope>
</reference>
<name>A0A8D8FPQ9_CULPI</name>
<accession>A0A8D8FPQ9</accession>
<dbReference type="AlphaFoldDB" id="A0A8D8FPQ9"/>